<name>A0A1X2GSR6_9FUNG</name>
<sequence>MASQERRRESASPNLPPLYTTSSHWLPTSASPSSISNGLLLASVFSFNTGLTGPPIPWANSMRTACY</sequence>
<dbReference type="EMBL" id="MCGT01000004">
    <property type="protein sequence ID" value="ORX60449.1"/>
    <property type="molecule type" value="Genomic_DNA"/>
</dbReference>
<evidence type="ECO:0000313" key="2">
    <source>
        <dbReference type="EMBL" id="ORX60449.1"/>
    </source>
</evidence>
<dbReference type="Proteomes" id="UP000242146">
    <property type="component" value="Unassembled WGS sequence"/>
</dbReference>
<reference evidence="2 3" key="1">
    <citation type="submission" date="2016-07" db="EMBL/GenBank/DDBJ databases">
        <title>Pervasive Adenine N6-methylation of Active Genes in Fungi.</title>
        <authorList>
            <consortium name="DOE Joint Genome Institute"/>
            <person name="Mondo S.J."/>
            <person name="Dannebaum R.O."/>
            <person name="Kuo R.C."/>
            <person name="Labutti K."/>
            <person name="Haridas S."/>
            <person name="Kuo A."/>
            <person name="Salamov A."/>
            <person name="Ahrendt S.R."/>
            <person name="Lipzen A."/>
            <person name="Sullivan W."/>
            <person name="Andreopoulos W.B."/>
            <person name="Clum A."/>
            <person name="Lindquist E."/>
            <person name="Daum C."/>
            <person name="Ramamoorthy G.K."/>
            <person name="Gryganskyi A."/>
            <person name="Culley D."/>
            <person name="Magnuson J.K."/>
            <person name="James T.Y."/>
            <person name="O'Malley M.A."/>
            <person name="Stajich J.E."/>
            <person name="Spatafora J.W."/>
            <person name="Visel A."/>
            <person name="Grigoriev I.V."/>
        </authorList>
    </citation>
    <scope>NUCLEOTIDE SEQUENCE [LARGE SCALE GENOMIC DNA]</scope>
    <source>
        <strain evidence="2 3">NRRL 3301</strain>
    </source>
</reference>
<accession>A0A1X2GSR6</accession>
<dbReference type="AlphaFoldDB" id="A0A1X2GSR6"/>
<keyword evidence="3" id="KW-1185">Reference proteome</keyword>
<evidence type="ECO:0000313" key="3">
    <source>
        <dbReference type="Proteomes" id="UP000242146"/>
    </source>
</evidence>
<protein>
    <submittedName>
        <fullName evidence="2">Uncharacterized protein</fullName>
    </submittedName>
</protein>
<feature type="compositionally biased region" description="Basic and acidic residues" evidence="1">
    <location>
        <begin position="1"/>
        <end position="10"/>
    </location>
</feature>
<feature type="region of interest" description="Disordered" evidence="1">
    <location>
        <begin position="1"/>
        <end position="24"/>
    </location>
</feature>
<organism evidence="2 3">
    <name type="scientific">Hesseltinella vesiculosa</name>
    <dbReference type="NCBI Taxonomy" id="101127"/>
    <lineage>
        <taxon>Eukaryota</taxon>
        <taxon>Fungi</taxon>
        <taxon>Fungi incertae sedis</taxon>
        <taxon>Mucoromycota</taxon>
        <taxon>Mucoromycotina</taxon>
        <taxon>Mucoromycetes</taxon>
        <taxon>Mucorales</taxon>
        <taxon>Cunninghamellaceae</taxon>
        <taxon>Hesseltinella</taxon>
    </lineage>
</organism>
<proteinExistence type="predicted"/>
<gene>
    <name evidence="2" type="ORF">DM01DRAFT_1332604</name>
</gene>
<comment type="caution">
    <text evidence="2">The sequence shown here is derived from an EMBL/GenBank/DDBJ whole genome shotgun (WGS) entry which is preliminary data.</text>
</comment>
<evidence type="ECO:0000256" key="1">
    <source>
        <dbReference type="SAM" id="MobiDB-lite"/>
    </source>
</evidence>